<protein>
    <recommendedName>
        <fullName evidence="2">Alpha-L-fucosidase C-terminal domain-containing protein</fullName>
    </recommendedName>
</protein>
<organism evidence="3 4">
    <name type="scientific">Neorhodopirellula lusitana</name>
    <dbReference type="NCBI Taxonomy" id="445327"/>
    <lineage>
        <taxon>Bacteria</taxon>
        <taxon>Pseudomonadati</taxon>
        <taxon>Planctomycetota</taxon>
        <taxon>Planctomycetia</taxon>
        <taxon>Pirellulales</taxon>
        <taxon>Pirellulaceae</taxon>
        <taxon>Neorhodopirellula</taxon>
    </lineage>
</organism>
<name>A0ABY1Q0L1_9BACT</name>
<reference evidence="3 4" key="1">
    <citation type="submission" date="2017-05" db="EMBL/GenBank/DDBJ databases">
        <authorList>
            <person name="Varghese N."/>
            <person name="Submissions S."/>
        </authorList>
    </citation>
    <scope>NUCLEOTIDE SEQUENCE [LARGE SCALE GENOMIC DNA]</scope>
    <source>
        <strain evidence="3 4">DSM 25457</strain>
    </source>
</reference>
<gene>
    <name evidence="3" type="ORF">SAMN06265222_10519</name>
</gene>
<feature type="compositionally biased region" description="Basic and acidic residues" evidence="1">
    <location>
        <begin position="14"/>
        <end position="28"/>
    </location>
</feature>
<accession>A0ABY1Q0L1</accession>
<dbReference type="RefSeq" id="WP_283432495.1">
    <property type="nucleotide sequence ID" value="NZ_FXUG01000005.1"/>
</dbReference>
<evidence type="ECO:0000259" key="2">
    <source>
        <dbReference type="Pfam" id="PF16757"/>
    </source>
</evidence>
<evidence type="ECO:0000313" key="4">
    <source>
        <dbReference type="Proteomes" id="UP001158067"/>
    </source>
</evidence>
<keyword evidence="4" id="KW-1185">Reference proteome</keyword>
<dbReference type="Gene3D" id="2.60.40.1180">
    <property type="entry name" value="Golgi alpha-mannosidase II"/>
    <property type="match status" value="1"/>
</dbReference>
<sequence>MTTRPWKTFGEGTLKTKDGHQGENHEDFSQQDIRFTTKDDILYAFVLTLPTREIVIKTLATGGMLDREITTVERMRTFDEIKWKRSSDGLTASCPRV</sequence>
<dbReference type="InterPro" id="IPR013780">
    <property type="entry name" value="Glyco_hydro_b"/>
</dbReference>
<dbReference type="EMBL" id="FXUG01000005">
    <property type="protein sequence ID" value="SMP55653.1"/>
    <property type="molecule type" value="Genomic_DNA"/>
</dbReference>
<evidence type="ECO:0000313" key="3">
    <source>
        <dbReference type="EMBL" id="SMP55653.1"/>
    </source>
</evidence>
<dbReference type="InterPro" id="IPR031919">
    <property type="entry name" value="Fucosidase_C"/>
</dbReference>
<feature type="region of interest" description="Disordered" evidence="1">
    <location>
        <begin position="1"/>
        <end position="30"/>
    </location>
</feature>
<proteinExistence type="predicted"/>
<dbReference type="Pfam" id="PF16757">
    <property type="entry name" value="Fucosidase_C"/>
    <property type="match status" value="1"/>
</dbReference>
<comment type="caution">
    <text evidence="3">The sequence shown here is derived from an EMBL/GenBank/DDBJ whole genome shotgun (WGS) entry which is preliminary data.</text>
</comment>
<dbReference type="Proteomes" id="UP001158067">
    <property type="component" value="Unassembled WGS sequence"/>
</dbReference>
<evidence type="ECO:0000256" key="1">
    <source>
        <dbReference type="SAM" id="MobiDB-lite"/>
    </source>
</evidence>
<feature type="domain" description="Alpha-L-fucosidase C-terminal" evidence="2">
    <location>
        <begin position="27"/>
        <end position="95"/>
    </location>
</feature>